<evidence type="ECO:0000313" key="2">
    <source>
        <dbReference type="EMBL" id="MCT9001319.1"/>
    </source>
</evidence>
<feature type="transmembrane region" description="Helical" evidence="1">
    <location>
        <begin position="15"/>
        <end position="36"/>
    </location>
</feature>
<feature type="transmembrane region" description="Helical" evidence="1">
    <location>
        <begin position="42"/>
        <end position="61"/>
    </location>
</feature>
<name>A0ABT2PBZ8_9MICO</name>
<evidence type="ECO:0000313" key="3">
    <source>
        <dbReference type="Proteomes" id="UP001300496"/>
    </source>
</evidence>
<keyword evidence="3" id="KW-1185">Reference proteome</keyword>
<proteinExistence type="predicted"/>
<dbReference type="Proteomes" id="UP001300496">
    <property type="component" value="Unassembled WGS sequence"/>
</dbReference>
<keyword evidence="1" id="KW-0812">Transmembrane</keyword>
<keyword evidence="1" id="KW-0472">Membrane</keyword>
<organism evidence="2 3">
    <name type="scientific">Microbacterium memoriense</name>
    <dbReference type="NCBI Taxonomy" id="2978350"/>
    <lineage>
        <taxon>Bacteria</taxon>
        <taxon>Bacillati</taxon>
        <taxon>Actinomycetota</taxon>
        <taxon>Actinomycetes</taxon>
        <taxon>Micrococcales</taxon>
        <taxon>Microbacteriaceae</taxon>
        <taxon>Microbacterium</taxon>
    </lineage>
</organism>
<dbReference type="RefSeq" id="WP_261605873.1">
    <property type="nucleotide sequence ID" value="NZ_JAODOR010000004.1"/>
</dbReference>
<accession>A0ABT2PBZ8</accession>
<reference evidence="2 3" key="1">
    <citation type="journal article" date="2024" name="Int. J. Syst. Evol. Microbiol.">
        <title>Microbacterium memoriense sp. nov., a member of the Actinomycetota from marine beach sediment of the north coast of Portugal.</title>
        <authorList>
            <person name="Santos J.D.N.D."/>
            <person name="Klimek D."/>
            <person name="Calusinska M."/>
            <person name="Lobo-da-Cunha A."/>
            <person name="Catita J."/>
            <person name="Goncalves H."/>
            <person name="Gonzalez I."/>
            <person name="Lage O.M."/>
        </authorList>
    </citation>
    <scope>NUCLEOTIDE SEQUENCE [LARGE SCALE GENOMIC DNA]</scope>
    <source>
        <strain evidence="2 3">PMIC_1C1B</strain>
    </source>
</reference>
<comment type="caution">
    <text evidence="2">The sequence shown here is derived from an EMBL/GenBank/DDBJ whole genome shotgun (WGS) entry which is preliminary data.</text>
</comment>
<keyword evidence="1" id="KW-1133">Transmembrane helix</keyword>
<evidence type="ECO:0000256" key="1">
    <source>
        <dbReference type="SAM" id="Phobius"/>
    </source>
</evidence>
<protein>
    <submittedName>
        <fullName evidence="2">Uncharacterized protein</fullName>
    </submittedName>
</protein>
<sequence length="85" mass="8452">MTTTSDSASRTLRRITLVSIVTFALGAIIVLCGIGLDWGGFGGGMAIGAGGGLCLVGAYFAGFANGFRRGPGSGASWLPSRGPAE</sequence>
<gene>
    <name evidence="2" type="ORF">N4R40_02915</name>
</gene>
<dbReference type="EMBL" id="JAODOR010000004">
    <property type="protein sequence ID" value="MCT9001319.1"/>
    <property type="molecule type" value="Genomic_DNA"/>
</dbReference>